<organism evidence="3 4">
    <name type="scientific">Perkinsus chesapeaki</name>
    <name type="common">Clam parasite</name>
    <name type="synonym">Perkinsus andrewsi</name>
    <dbReference type="NCBI Taxonomy" id="330153"/>
    <lineage>
        <taxon>Eukaryota</taxon>
        <taxon>Sar</taxon>
        <taxon>Alveolata</taxon>
        <taxon>Perkinsozoa</taxon>
        <taxon>Perkinsea</taxon>
        <taxon>Perkinsida</taxon>
        <taxon>Perkinsidae</taxon>
        <taxon>Perkinsus</taxon>
    </lineage>
</organism>
<feature type="domain" description="Mei2-like C-terminal RNA recognition motif" evidence="2">
    <location>
        <begin position="152"/>
        <end position="258"/>
    </location>
</feature>
<gene>
    <name evidence="3" type="ORF">FOL47_002316</name>
</gene>
<name>A0A7J6MEA3_PERCH</name>
<accession>A0A7J6MEA3</accession>
<evidence type="ECO:0000313" key="3">
    <source>
        <dbReference type="EMBL" id="KAF4669885.1"/>
    </source>
</evidence>
<dbReference type="EMBL" id="JAAPAO010000162">
    <property type="protein sequence ID" value="KAF4669885.1"/>
    <property type="molecule type" value="Genomic_DNA"/>
</dbReference>
<protein>
    <recommendedName>
        <fullName evidence="2">Mei2-like C-terminal RNA recognition motif domain-containing protein</fullName>
    </recommendedName>
</protein>
<dbReference type="AlphaFoldDB" id="A0A7J6MEA3"/>
<dbReference type="InterPro" id="IPR007201">
    <property type="entry name" value="Mei2-like_Rrm_C"/>
</dbReference>
<dbReference type="Proteomes" id="UP000591131">
    <property type="component" value="Unassembled WGS sequence"/>
</dbReference>
<feature type="compositionally biased region" description="Low complexity" evidence="1">
    <location>
        <begin position="302"/>
        <end position="312"/>
    </location>
</feature>
<feature type="compositionally biased region" description="Basic and acidic residues" evidence="1">
    <location>
        <begin position="374"/>
        <end position="391"/>
    </location>
</feature>
<dbReference type="OrthoDB" id="417481at2759"/>
<comment type="caution">
    <text evidence="3">The sequence shown here is derived from an EMBL/GenBank/DDBJ whole genome shotgun (WGS) entry which is preliminary data.</text>
</comment>
<evidence type="ECO:0000259" key="2">
    <source>
        <dbReference type="Pfam" id="PF04059"/>
    </source>
</evidence>
<evidence type="ECO:0000256" key="1">
    <source>
        <dbReference type="SAM" id="MobiDB-lite"/>
    </source>
</evidence>
<feature type="region of interest" description="Disordered" evidence="1">
    <location>
        <begin position="293"/>
        <end position="316"/>
    </location>
</feature>
<reference evidence="3 4" key="1">
    <citation type="submission" date="2020-04" db="EMBL/GenBank/DDBJ databases">
        <title>Perkinsus chesapeaki whole genome sequence.</title>
        <authorList>
            <person name="Bogema D.R."/>
        </authorList>
    </citation>
    <scope>NUCLEOTIDE SEQUENCE [LARGE SCALE GENOMIC DNA]</scope>
    <source>
        <strain evidence="3">ATCC PRA-425</strain>
    </source>
</reference>
<evidence type="ECO:0000313" key="4">
    <source>
        <dbReference type="Proteomes" id="UP000591131"/>
    </source>
</evidence>
<dbReference type="InterPro" id="IPR035979">
    <property type="entry name" value="RBD_domain_sf"/>
</dbReference>
<feature type="region of interest" description="Disordered" evidence="1">
    <location>
        <begin position="103"/>
        <end position="133"/>
    </location>
</feature>
<dbReference type="SUPFAM" id="SSF54928">
    <property type="entry name" value="RNA-binding domain, RBD"/>
    <property type="match status" value="1"/>
</dbReference>
<dbReference type="GO" id="GO:0003676">
    <property type="term" value="F:nucleic acid binding"/>
    <property type="evidence" value="ECO:0007669"/>
    <property type="project" value="InterPro"/>
</dbReference>
<dbReference type="Pfam" id="PF04059">
    <property type="entry name" value="RRM_2"/>
    <property type="match status" value="1"/>
</dbReference>
<feature type="region of interest" description="Disordered" evidence="1">
    <location>
        <begin position="359"/>
        <end position="391"/>
    </location>
</feature>
<sequence>MAINNIPLPPGSSDDTDIDDIIREIYSLNTAGLVTRETSITDLVSLISISNPRLVPALLRFLRDPGNADCSANDYFGVPQLSALDNSIDGPTPVGVQRQVSIGRESHSGTSSEANDGYTGAPTLGTADDKPGSGEMEKVEVDALLNNDNEKRTTVMIKKIPRRFTVSALRDLIERECPALRNGGYDLLYLPVDTAKVANRGYAFINFTTPRYLLVFTLVFQGYEWFPQRRRRSDGPAKSSKACEIYFAHIQGRDATIRSVDPTGSKRSNSPNYESIGNDKVWILGFTDSRKKKYGGSGGCEPSSTTTTSSPPRMLSREFNKPTYARCLSNASTSSNTTTPRGESQFSFPLLNRAISSSTGYSSATFPKGCNRRPINDYRHGESSNSRARDF</sequence>
<keyword evidence="4" id="KW-1185">Reference proteome</keyword>
<proteinExistence type="predicted"/>